<dbReference type="EMBL" id="KV441026">
    <property type="protein sequence ID" value="OAD66995.1"/>
    <property type="molecule type" value="Genomic_DNA"/>
</dbReference>
<sequence length="295" mass="33820">MYLHPSPCSNLYTISSRFSLHSSMFSHISPRCFLFDLRSPFPLVEPKSLQISSISLRRHAHGPLLLCSNRRSPTLLSTNLPTNKNRTIRKFKPLDCDPLLPWILPNSRPRTHSTLGSPLHFVLKAVDHLPHKFDDVLTNLSTCLLLPLSSMVNTPAPSHPLCRPSWQDLKVNNLYQIDHNLNVPIPIVPVRPLPRSITLPRILQRLLEKLFLAHPIVFRACIPTFILESRHLNMPPRDVSPIDFTRFLSALVFGKAWARLSTRSYRMTCSHQHVHAQSFNPYLILEKVSTFTYVK</sequence>
<dbReference type="GeneID" id="28993698"/>
<keyword evidence="2" id="KW-1185">Reference proteome</keyword>
<name>A0A162WGK9_PHYB8</name>
<dbReference type="RefSeq" id="XP_018285035.1">
    <property type="nucleotide sequence ID" value="XM_018432792.1"/>
</dbReference>
<organism evidence="1 2">
    <name type="scientific">Phycomyces blakesleeanus (strain ATCC 8743b / DSM 1359 / FGSC 10004 / NBRC 33097 / NRRL 1555)</name>
    <dbReference type="NCBI Taxonomy" id="763407"/>
    <lineage>
        <taxon>Eukaryota</taxon>
        <taxon>Fungi</taxon>
        <taxon>Fungi incertae sedis</taxon>
        <taxon>Mucoromycota</taxon>
        <taxon>Mucoromycotina</taxon>
        <taxon>Mucoromycetes</taxon>
        <taxon>Mucorales</taxon>
        <taxon>Phycomycetaceae</taxon>
        <taxon>Phycomyces</taxon>
    </lineage>
</organism>
<reference evidence="2" key="1">
    <citation type="submission" date="2015-06" db="EMBL/GenBank/DDBJ databases">
        <title>Expansion of signal transduction pathways in fungi by whole-genome duplication.</title>
        <authorList>
            <consortium name="DOE Joint Genome Institute"/>
            <person name="Corrochano L.M."/>
            <person name="Kuo A."/>
            <person name="Marcet-Houben M."/>
            <person name="Polaino S."/>
            <person name="Salamov A."/>
            <person name="Villalobos J.M."/>
            <person name="Alvarez M.I."/>
            <person name="Avalos J."/>
            <person name="Benito E.P."/>
            <person name="Benoit I."/>
            <person name="Burger G."/>
            <person name="Camino L.P."/>
            <person name="Canovas D."/>
            <person name="Cerda-Olmedo E."/>
            <person name="Cheng J.-F."/>
            <person name="Dominguez A."/>
            <person name="Elias M."/>
            <person name="Eslava A.P."/>
            <person name="Glaser F."/>
            <person name="Grimwood J."/>
            <person name="Gutierrez G."/>
            <person name="Heitman J."/>
            <person name="Henrissat B."/>
            <person name="Iturriaga E.A."/>
            <person name="Lang B.F."/>
            <person name="Lavin J.L."/>
            <person name="Lee S."/>
            <person name="Li W."/>
            <person name="Lindquist E."/>
            <person name="Lopez-Garcia S."/>
            <person name="Luque E.M."/>
            <person name="Marcos A.T."/>
            <person name="Martin J."/>
            <person name="McCluskey K."/>
            <person name="Medina H.R."/>
            <person name="Miralles-Duran A."/>
            <person name="Miyazaki A."/>
            <person name="Munoz-Torres E."/>
            <person name="Oguiza J.A."/>
            <person name="Ohm R."/>
            <person name="Olmedo M."/>
            <person name="Orejas M."/>
            <person name="Ortiz-Castellanos L."/>
            <person name="Pisabarro A.G."/>
            <person name="Rodriguez-Romero J."/>
            <person name="Ruiz-Herrera J."/>
            <person name="Ruiz-Vazquez R."/>
            <person name="Sanz C."/>
            <person name="Schackwitz W."/>
            <person name="Schmutz J."/>
            <person name="Shahriari M."/>
            <person name="Shelest E."/>
            <person name="Silva-Franco F."/>
            <person name="Soanes D."/>
            <person name="Syed K."/>
            <person name="Tagua V.G."/>
            <person name="Talbot N.J."/>
            <person name="Thon M."/>
            <person name="De vries R.P."/>
            <person name="Wiebenga A."/>
            <person name="Yadav J.S."/>
            <person name="Braun E.L."/>
            <person name="Baker S."/>
            <person name="Garre V."/>
            <person name="Horwitz B."/>
            <person name="Torres-Martinez S."/>
            <person name="Idnurm A."/>
            <person name="Herrera-Estrella A."/>
            <person name="Gabaldon T."/>
            <person name="Grigoriev I.V."/>
        </authorList>
    </citation>
    <scope>NUCLEOTIDE SEQUENCE [LARGE SCALE GENOMIC DNA]</scope>
    <source>
        <strain evidence="2">NRRL 1555(-)</strain>
    </source>
</reference>
<gene>
    <name evidence="1" type="ORF">PHYBLDRAFT_151934</name>
</gene>
<dbReference type="Proteomes" id="UP000077315">
    <property type="component" value="Unassembled WGS sequence"/>
</dbReference>
<proteinExistence type="predicted"/>
<evidence type="ECO:0000313" key="1">
    <source>
        <dbReference type="EMBL" id="OAD66995.1"/>
    </source>
</evidence>
<accession>A0A162WGK9</accession>
<dbReference type="VEuPathDB" id="FungiDB:PHYBLDRAFT_151934"/>
<protein>
    <submittedName>
        <fullName evidence="1">Uncharacterized protein</fullName>
    </submittedName>
</protein>
<dbReference type="AlphaFoldDB" id="A0A162WGK9"/>
<dbReference type="InParanoid" id="A0A162WGK9"/>
<evidence type="ECO:0000313" key="2">
    <source>
        <dbReference type="Proteomes" id="UP000077315"/>
    </source>
</evidence>